<dbReference type="EMBL" id="CM039439">
    <property type="protein sequence ID" value="KAI4297549.1"/>
    <property type="molecule type" value="Genomic_DNA"/>
</dbReference>
<evidence type="ECO:0000313" key="2">
    <source>
        <dbReference type="Proteomes" id="UP000828941"/>
    </source>
</evidence>
<organism evidence="1 2">
    <name type="scientific">Bauhinia variegata</name>
    <name type="common">Purple orchid tree</name>
    <name type="synonym">Phanera variegata</name>
    <dbReference type="NCBI Taxonomy" id="167791"/>
    <lineage>
        <taxon>Eukaryota</taxon>
        <taxon>Viridiplantae</taxon>
        <taxon>Streptophyta</taxon>
        <taxon>Embryophyta</taxon>
        <taxon>Tracheophyta</taxon>
        <taxon>Spermatophyta</taxon>
        <taxon>Magnoliopsida</taxon>
        <taxon>eudicotyledons</taxon>
        <taxon>Gunneridae</taxon>
        <taxon>Pentapetalae</taxon>
        <taxon>rosids</taxon>
        <taxon>fabids</taxon>
        <taxon>Fabales</taxon>
        <taxon>Fabaceae</taxon>
        <taxon>Cercidoideae</taxon>
        <taxon>Cercideae</taxon>
        <taxon>Bauhiniinae</taxon>
        <taxon>Bauhinia</taxon>
    </lineage>
</organism>
<sequence length="217" mass="23560">MNLRSKKTCHQRLKVAKLLSSLEAGLGGARDATNVITNSGLVVSVIATVSGEHLATLGGSLETIAMTKSGIIKQGHPVSCWCWGGPFLPHVECIIRDKAASMVSLVVSASDIGNRFTIRTVSIHNGRPCQSCDIAIQVQKDLKLLRMIGYYQLQNAATAILLALYLRNLGWRILDESIRFGLEDTCLLGRSQFLTCRESELLGLAGSTILLYGGWFL</sequence>
<keyword evidence="2" id="KW-1185">Reference proteome</keyword>
<dbReference type="Proteomes" id="UP000828941">
    <property type="component" value="Chromosome 14"/>
</dbReference>
<protein>
    <submittedName>
        <fullName evidence="1">Uncharacterized protein</fullName>
    </submittedName>
</protein>
<comment type="caution">
    <text evidence="1">The sequence shown here is derived from an EMBL/GenBank/DDBJ whole genome shotgun (WGS) entry which is preliminary data.</text>
</comment>
<accession>A0ACB9KK36</accession>
<reference evidence="1 2" key="1">
    <citation type="journal article" date="2022" name="DNA Res.">
        <title>Chromosomal-level genome assembly of the orchid tree Bauhinia variegata (Leguminosae; Cercidoideae) supports the allotetraploid origin hypothesis of Bauhinia.</title>
        <authorList>
            <person name="Zhong Y."/>
            <person name="Chen Y."/>
            <person name="Zheng D."/>
            <person name="Pang J."/>
            <person name="Liu Y."/>
            <person name="Luo S."/>
            <person name="Meng S."/>
            <person name="Qian L."/>
            <person name="Wei D."/>
            <person name="Dai S."/>
            <person name="Zhou R."/>
        </authorList>
    </citation>
    <scope>NUCLEOTIDE SEQUENCE [LARGE SCALE GENOMIC DNA]</scope>
    <source>
        <strain evidence="1">BV-YZ2020</strain>
    </source>
</reference>
<name>A0ACB9KK36_BAUVA</name>
<evidence type="ECO:0000313" key="1">
    <source>
        <dbReference type="EMBL" id="KAI4297549.1"/>
    </source>
</evidence>
<gene>
    <name evidence="1" type="ORF">L6164_037434</name>
</gene>
<proteinExistence type="predicted"/>